<sequence>MNDSSTSCYEPIPKKPRFTNGYSQRSPNILELQKEQYNYRGSNDEAEETITALAESQEELRSRNEDLEKTLAEVQSTSENQINHLKTESEAKDKQIQTLEQQLLSVMNTNKSNSDREKEIKVLQDRITEWQSTCDK</sequence>
<dbReference type="WBParaSite" id="ES5_v2.g29244.t1">
    <property type="protein sequence ID" value="ES5_v2.g29244.t1"/>
    <property type="gene ID" value="ES5_v2.g29244"/>
</dbReference>
<organism evidence="1 2">
    <name type="scientific">Panagrolaimus sp. ES5</name>
    <dbReference type="NCBI Taxonomy" id="591445"/>
    <lineage>
        <taxon>Eukaryota</taxon>
        <taxon>Metazoa</taxon>
        <taxon>Ecdysozoa</taxon>
        <taxon>Nematoda</taxon>
        <taxon>Chromadorea</taxon>
        <taxon>Rhabditida</taxon>
        <taxon>Tylenchina</taxon>
        <taxon>Panagrolaimomorpha</taxon>
        <taxon>Panagrolaimoidea</taxon>
        <taxon>Panagrolaimidae</taxon>
        <taxon>Panagrolaimus</taxon>
    </lineage>
</organism>
<protein>
    <submittedName>
        <fullName evidence="2">Uncharacterized protein</fullName>
    </submittedName>
</protein>
<reference evidence="2" key="1">
    <citation type="submission" date="2022-11" db="UniProtKB">
        <authorList>
            <consortium name="WormBaseParasite"/>
        </authorList>
    </citation>
    <scope>IDENTIFICATION</scope>
</reference>
<proteinExistence type="predicted"/>
<accession>A0AC34GHR3</accession>
<evidence type="ECO:0000313" key="2">
    <source>
        <dbReference type="WBParaSite" id="ES5_v2.g29244.t1"/>
    </source>
</evidence>
<evidence type="ECO:0000313" key="1">
    <source>
        <dbReference type="Proteomes" id="UP000887579"/>
    </source>
</evidence>
<name>A0AC34GHR3_9BILA</name>
<dbReference type="Proteomes" id="UP000887579">
    <property type="component" value="Unplaced"/>
</dbReference>